<dbReference type="PANTHER" id="PTHR36776:SF1">
    <property type="entry name" value="EXPRESSED PROTEIN"/>
    <property type="match status" value="1"/>
</dbReference>
<dbReference type="EMBL" id="QBMN01000025">
    <property type="protein sequence ID" value="PZO43665.1"/>
    <property type="molecule type" value="Genomic_DNA"/>
</dbReference>
<organism evidence="1 2">
    <name type="scientific">Shackletoniella antarctica</name>
    <dbReference type="NCBI Taxonomy" id="268115"/>
    <lineage>
        <taxon>Bacteria</taxon>
        <taxon>Bacillati</taxon>
        <taxon>Cyanobacteriota</taxon>
        <taxon>Cyanophyceae</taxon>
        <taxon>Oculatellales</taxon>
        <taxon>Oculatellaceae</taxon>
        <taxon>Shackletoniella</taxon>
    </lineage>
</organism>
<proteinExistence type="predicted"/>
<dbReference type="PANTHER" id="PTHR36776">
    <property type="entry name" value="EXPRESSED PROTEIN"/>
    <property type="match status" value="1"/>
</dbReference>
<accession>A0A2W4Y9P8</accession>
<protein>
    <submittedName>
        <fullName evidence="1">Uncharacterized protein</fullName>
    </submittedName>
</protein>
<evidence type="ECO:0000313" key="2">
    <source>
        <dbReference type="Proteomes" id="UP000249081"/>
    </source>
</evidence>
<dbReference type="Proteomes" id="UP000249081">
    <property type="component" value="Unassembled WGS sequence"/>
</dbReference>
<dbReference type="AlphaFoldDB" id="A0A2W4Y9P8"/>
<reference evidence="2" key="1">
    <citation type="submission" date="2018-04" db="EMBL/GenBank/DDBJ databases">
        <authorList>
            <person name="Cornet L."/>
        </authorList>
    </citation>
    <scope>NUCLEOTIDE SEQUENCE [LARGE SCALE GENOMIC DNA]</scope>
</reference>
<comment type="caution">
    <text evidence="1">The sequence shown here is derived from an EMBL/GenBank/DDBJ whole genome shotgun (WGS) entry which is preliminary data.</text>
</comment>
<evidence type="ECO:0000313" key="1">
    <source>
        <dbReference type="EMBL" id="PZO43665.1"/>
    </source>
</evidence>
<sequence>MTDPLSPIVLPPPDDALQEGQWLKAALLTWLNAEYLPEPANHTIAERASQVFVRQRMEGENDVGCLVMAILTEMQAFDFSESFYGEFTVANAVGDLLFDSLGIDRCCGRSTTLEANHVGSLQDGRDAASDVH</sequence>
<gene>
    <name evidence="1" type="ORF">DCF17_05555</name>
</gene>
<reference evidence="1 2" key="2">
    <citation type="submission" date="2018-06" db="EMBL/GenBank/DDBJ databases">
        <title>Metagenomic assembly of (sub)arctic Cyanobacteria and their associated microbiome from non-axenic cultures.</title>
        <authorList>
            <person name="Baurain D."/>
        </authorList>
    </citation>
    <scope>NUCLEOTIDE SEQUENCE [LARGE SCALE GENOMIC DNA]</scope>
    <source>
        <strain evidence="1">ULC041bin1</strain>
    </source>
</reference>
<name>A0A2W4Y9P8_9CYAN</name>